<dbReference type="STRING" id="1416801.SAMN05192553_103109"/>
<feature type="coiled-coil region" evidence="1">
    <location>
        <begin position="34"/>
        <end position="101"/>
    </location>
</feature>
<dbReference type="RefSeq" id="WP_092173142.1">
    <property type="nucleotide sequence ID" value="NZ_FNZH01000003.1"/>
</dbReference>
<name>A0A1H6XQJ8_9BACT</name>
<dbReference type="OrthoDB" id="598035at2"/>
<protein>
    <submittedName>
        <fullName evidence="2">Gas vesicle protein</fullName>
    </submittedName>
</protein>
<keyword evidence="3" id="KW-1185">Reference proteome</keyword>
<dbReference type="InterPro" id="IPR024623">
    <property type="entry name" value="YtxH"/>
</dbReference>
<evidence type="ECO:0000313" key="2">
    <source>
        <dbReference type="EMBL" id="SEJ29854.1"/>
    </source>
</evidence>
<accession>A0A1H6XQJ8</accession>
<dbReference type="InterPro" id="IPR052928">
    <property type="entry name" value="Desiccation-related_membrane"/>
</dbReference>
<dbReference type="PANTHER" id="PTHR35792">
    <property type="entry name" value="GENERAL STRESS PROTEIN"/>
    <property type="match status" value="1"/>
</dbReference>
<dbReference type="AlphaFoldDB" id="A0A1H6XQJ8"/>
<gene>
    <name evidence="2" type="ORF">SAMN05192553_103109</name>
</gene>
<evidence type="ECO:0000313" key="3">
    <source>
        <dbReference type="Proteomes" id="UP000199403"/>
    </source>
</evidence>
<keyword evidence="1" id="KW-0175">Coiled coil</keyword>
<dbReference type="Pfam" id="PF12732">
    <property type="entry name" value="YtxH"/>
    <property type="match status" value="1"/>
</dbReference>
<reference evidence="3" key="1">
    <citation type="submission" date="2016-10" db="EMBL/GenBank/DDBJ databases">
        <authorList>
            <person name="Varghese N."/>
            <person name="Submissions S."/>
        </authorList>
    </citation>
    <scope>NUCLEOTIDE SEQUENCE [LARGE SCALE GENOMIC DNA]</scope>
    <source>
        <strain evidence="3">IBRC-M 10761</strain>
    </source>
</reference>
<dbReference type="EMBL" id="FNZH01000003">
    <property type="protein sequence ID" value="SEJ29854.1"/>
    <property type="molecule type" value="Genomic_DNA"/>
</dbReference>
<organism evidence="2 3">
    <name type="scientific">Cyclobacterium xiamenense</name>
    <dbReference type="NCBI Taxonomy" id="1297121"/>
    <lineage>
        <taxon>Bacteria</taxon>
        <taxon>Pseudomonadati</taxon>
        <taxon>Bacteroidota</taxon>
        <taxon>Cytophagia</taxon>
        <taxon>Cytophagales</taxon>
        <taxon>Cyclobacteriaceae</taxon>
        <taxon>Cyclobacterium</taxon>
    </lineage>
</organism>
<evidence type="ECO:0000256" key="1">
    <source>
        <dbReference type="SAM" id="Coils"/>
    </source>
</evidence>
<dbReference type="Proteomes" id="UP000199403">
    <property type="component" value="Unassembled WGS sequence"/>
</dbReference>
<dbReference type="PANTHER" id="PTHR35792:SF1">
    <property type="entry name" value="SLL0268 PROTEIN"/>
    <property type="match status" value="1"/>
</dbReference>
<proteinExistence type="predicted"/>
<sequence length="102" mass="11186">MGKKSNSLFVFALGAGLGAVMGVLFAPDSGNNTRDKLSYRLGKYRNELEDLVEDLMEGKNLPDNLAKSEGDKVITEAKSKAENLLNDVNKLIDQINKENNNN</sequence>